<dbReference type="InterPro" id="IPR052965">
    <property type="entry name" value="Pigment-catalase-like"/>
</dbReference>
<evidence type="ECO:0000313" key="2">
    <source>
        <dbReference type="EMBL" id="SGY18113.1"/>
    </source>
</evidence>
<gene>
    <name evidence="2" type="primary">BQ5605_C015g07982</name>
    <name evidence="2" type="ORF">BQ5605_C015G07982</name>
</gene>
<protein>
    <submittedName>
        <fullName evidence="2">BQ5605_C015g07982 protein</fullName>
    </submittedName>
</protein>
<dbReference type="PANTHER" id="PTHR31694">
    <property type="entry name" value="DESICCATION-LIKE PROTEIN"/>
    <property type="match status" value="1"/>
</dbReference>
<dbReference type="Pfam" id="PF13668">
    <property type="entry name" value="Ferritin_2"/>
    <property type="match status" value="1"/>
</dbReference>
<dbReference type="STRING" id="796604.A0A2X0MEX6"/>
<dbReference type="InterPro" id="IPR012347">
    <property type="entry name" value="Ferritin-like"/>
</dbReference>
<accession>A0A2X0MEX6</accession>
<dbReference type="EMBL" id="FQNC01000015">
    <property type="protein sequence ID" value="SGY18113.1"/>
    <property type="molecule type" value="Genomic_DNA"/>
</dbReference>
<feature type="signal peptide" evidence="1">
    <location>
        <begin position="1"/>
        <end position="17"/>
    </location>
</feature>
<dbReference type="CDD" id="cd00657">
    <property type="entry name" value="Ferritin_like"/>
    <property type="match status" value="1"/>
</dbReference>
<sequence>MRTSFLTTLAVAGLAIAAPLGKRNNDGKSTDIDPVILNYALTLEHLEAAFYKQGLQKYSAEAFQSAAFPEWVRYRLSEIASHEATHVSFLTDALKAAGAQATAACEYSFPDNSPETFIAVAQILEGVGVSAYIGAANKITNPAYLQYAAQVLAVEARHSAWIRGAAQQLDSFPSPFDLALGLNQVYSLAAGFIKSCPSSNPTLPVKAFPVLTAGALESGNKVKLTYANAQSGAFATFITALGAESVALPSDGVVTVPSGLYGQNYVVITKTNGTATDDNTLAGPAIVEVSLSSLTETLFDRSSMAMILMYQAPHCKP</sequence>
<dbReference type="PANTHER" id="PTHR31694:SF26">
    <property type="entry name" value="OS05G0151100 PROTEIN"/>
    <property type="match status" value="1"/>
</dbReference>
<keyword evidence="3" id="KW-1185">Reference proteome</keyword>
<evidence type="ECO:0000256" key="1">
    <source>
        <dbReference type="SAM" id="SignalP"/>
    </source>
</evidence>
<proteinExistence type="predicted"/>
<dbReference type="InterPro" id="IPR009078">
    <property type="entry name" value="Ferritin-like_SF"/>
</dbReference>
<dbReference type="Gene3D" id="1.20.1260.10">
    <property type="match status" value="1"/>
</dbReference>
<organism evidence="2 3">
    <name type="scientific">Microbotryum silenes-dioicae</name>
    <dbReference type="NCBI Taxonomy" id="796604"/>
    <lineage>
        <taxon>Eukaryota</taxon>
        <taxon>Fungi</taxon>
        <taxon>Dikarya</taxon>
        <taxon>Basidiomycota</taxon>
        <taxon>Pucciniomycotina</taxon>
        <taxon>Microbotryomycetes</taxon>
        <taxon>Microbotryales</taxon>
        <taxon>Microbotryaceae</taxon>
        <taxon>Microbotryum</taxon>
    </lineage>
</organism>
<name>A0A2X0MEX6_9BASI</name>
<evidence type="ECO:0000313" key="3">
    <source>
        <dbReference type="Proteomes" id="UP000249464"/>
    </source>
</evidence>
<feature type="chain" id="PRO_5016062793" evidence="1">
    <location>
        <begin position="18"/>
        <end position="317"/>
    </location>
</feature>
<dbReference type="AlphaFoldDB" id="A0A2X0MEX6"/>
<dbReference type="Proteomes" id="UP000249464">
    <property type="component" value="Unassembled WGS sequence"/>
</dbReference>
<keyword evidence="1" id="KW-0732">Signal</keyword>
<reference evidence="2 3" key="1">
    <citation type="submission" date="2016-11" db="EMBL/GenBank/DDBJ databases">
        <authorList>
            <person name="Jaros S."/>
            <person name="Januszkiewicz K."/>
            <person name="Wedrychowicz H."/>
        </authorList>
    </citation>
    <scope>NUCLEOTIDE SEQUENCE [LARGE SCALE GENOMIC DNA]</scope>
</reference>
<dbReference type="SUPFAM" id="SSF47240">
    <property type="entry name" value="Ferritin-like"/>
    <property type="match status" value="1"/>
</dbReference>